<evidence type="ECO:0008006" key="3">
    <source>
        <dbReference type="Google" id="ProtNLM"/>
    </source>
</evidence>
<dbReference type="EMBL" id="JAMQKC010000010">
    <property type="protein sequence ID" value="MDC3417549.1"/>
    <property type="molecule type" value="Genomic_DNA"/>
</dbReference>
<dbReference type="RefSeq" id="WP_272446619.1">
    <property type="nucleotide sequence ID" value="NZ_JAMQKC010000010.1"/>
</dbReference>
<dbReference type="PANTHER" id="PTHR30595:SF6">
    <property type="entry name" value="SCHLAFEN ALBA-2 DOMAIN-CONTAINING PROTEIN"/>
    <property type="match status" value="1"/>
</dbReference>
<accession>A0A9X4AFD7</accession>
<dbReference type="InterPro" id="IPR038475">
    <property type="entry name" value="RecG_C_sf"/>
</dbReference>
<gene>
    <name evidence="1" type="ORF">NC799_11640</name>
</gene>
<evidence type="ECO:0000313" key="2">
    <source>
        <dbReference type="Proteomes" id="UP001145069"/>
    </source>
</evidence>
<proteinExistence type="predicted"/>
<reference evidence="1" key="1">
    <citation type="submission" date="2022-06" db="EMBL/GenBank/DDBJ databases">
        <title>Aquibacillus sp. a new bacterium isolated from soil saline samples.</title>
        <authorList>
            <person name="Galisteo C."/>
            <person name="De La Haba R."/>
            <person name="Sanchez-Porro C."/>
            <person name="Ventosa A."/>
        </authorList>
    </citation>
    <scope>NUCLEOTIDE SEQUENCE</scope>
    <source>
        <strain evidence="1">3ASR75-54</strain>
    </source>
</reference>
<protein>
    <recommendedName>
        <fullName evidence="3">ATP-dependent DNA helicase RecG C-terminal domain-containing protein</fullName>
    </recommendedName>
</protein>
<dbReference type="PANTHER" id="PTHR30595">
    <property type="entry name" value="GLPR-RELATED TRANSCRIPTIONAL REPRESSOR"/>
    <property type="match status" value="1"/>
</dbReference>
<evidence type="ECO:0000313" key="1">
    <source>
        <dbReference type="EMBL" id="MDC3417549.1"/>
    </source>
</evidence>
<keyword evidence="2" id="KW-1185">Reference proteome</keyword>
<organism evidence="1 2">
    <name type="scientific">Aquibacillus salsiterrae</name>
    <dbReference type="NCBI Taxonomy" id="2950439"/>
    <lineage>
        <taxon>Bacteria</taxon>
        <taxon>Bacillati</taxon>
        <taxon>Bacillota</taxon>
        <taxon>Bacilli</taxon>
        <taxon>Bacillales</taxon>
        <taxon>Bacillaceae</taxon>
        <taxon>Aquibacillus</taxon>
    </lineage>
</organism>
<sequence length="197" mass="22572">MKDSAKKQQRSLTVLMVIIHSINWKSVNVPREIKTGCLEKDLRVSLRDTMFREVVSNILIHREFSNPFPAKLVIENERVFVENSNKPHGNGTIDPGNFSPFPKNPTIAKFFKEIGRVDELGSGVRNTFKYNKIYSGAEPTFIESDVFRTIIPLKPKHSSGQASDQAERTNEILEFCKIPKSRSEIQDFLEIKSKRYS</sequence>
<dbReference type="Proteomes" id="UP001145069">
    <property type="component" value="Unassembled WGS sequence"/>
</dbReference>
<dbReference type="Pfam" id="PF13749">
    <property type="entry name" value="HATPase_c_4"/>
    <property type="match status" value="1"/>
</dbReference>
<comment type="caution">
    <text evidence="1">The sequence shown here is derived from an EMBL/GenBank/DDBJ whole genome shotgun (WGS) entry which is preliminary data.</text>
</comment>
<dbReference type="AlphaFoldDB" id="A0A9X4AFD7"/>
<name>A0A9X4AFD7_9BACI</name>
<dbReference type="Gene3D" id="3.30.565.60">
    <property type="match status" value="1"/>
</dbReference>